<feature type="region of interest" description="Disordered" evidence="1">
    <location>
        <begin position="1"/>
        <end position="31"/>
    </location>
</feature>
<accession>A0A4U0TJR3</accession>
<gene>
    <name evidence="3" type="ORF">B0A50_08466</name>
</gene>
<keyword evidence="2" id="KW-0472">Membrane</keyword>
<name>A0A4U0TJR3_9PEZI</name>
<evidence type="ECO:0000256" key="2">
    <source>
        <dbReference type="SAM" id="Phobius"/>
    </source>
</evidence>
<sequence length="356" mass="40999">MSNKLSKRQQQQQQQPKPKPTTFQAPSTSIPHPFRRAPPTLAPFLTQLDPAKVYLIHIDRFPPAAKKQIFLIPVLLNATIALLLLWRLYSGLPTYWTLLQTFMGYETTATVDTARTTRKEQFTILFKRTAMIALDFLVFRFIGPWPLTFFLEQPANPVVWRWKLGGFREEEVVVRESRHWGSAELLQGVKQGDESPFFKTRVLPVIDKGFMRRKTGYLMMDGSWDLDFQGMLDAHTLVKAGEFGLKEVDKLCLVHLDGVGWLSWQWETEGDVIEDRRRKIVVFKETLTKLGKEGLFFKWMEIVEQERDGDGGFSVAKQERVVERVRAAFEKEGIDFEELSASIGGLQDMQVQSGEK</sequence>
<evidence type="ECO:0000313" key="4">
    <source>
        <dbReference type="Proteomes" id="UP000308549"/>
    </source>
</evidence>
<protein>
    <submittedName>
        <fullName evidence="3">Uncharacterized protein</fullName>
    </submittedName>
</protein>
<proteinExistence type="predicted"/>
<dbReference type="EMBL" id="NAJL01000085">
    <property type="protein sequence ID" value="TKA22088.1"/>
    <property type="molecule type" value="Genomic_DNA"/>
</dbReference>
<keyword evidence="2" id="KW-1133">Transmembrane helix</keyword>
<reference evidence="3 4" key="1">
    <citation type="submission" date="2017-03" db="EMBL/GenBank/DDBJ databases">
        <title>Genomes of endolithic fungi from Antarctica.</title>
        <authorList>
            <person name="Coleine C."/>
            <person name="Masonjones S."/>
            <person name="Stajich J.E."/>
        </authorList>
    </citation>
    <scope>NUCLEOTIDE SEQUENCE [LARGE SCALE GENOMIC DNA]</scope>
    <source>
        <strain evidence="3 4">CCFEE 6315</strain>
    </source>
</reference>
<organism evidence="3 4">
    <name type="scientific">Salinomyces thailandicus</name>
    <dbReference type="NCBI Taxonomy" id="706561"/>
    <lineage>
        <taxon>Eukaryota</taxon>
        <taxon>Fungi</taxon>
        <taxon>Dikarya</taxon>
        <taxon>Ascomycota</taxon>
        <taxon>Pezizomycotina</taxon>
        <taxon>Dothideomycetes</taxon>
        <taxon>Dothideomycetidae</taxon>
        <taxon>Mycosphaerellales</taxon>
        <taxon>Teratosphaeriaceae</taxon>
        <taxon>Salinomyces</taxon>
    </lineage>
</organism>
<feature type="compositionally biased region" description="Polar residues" evidence="1">
    <location>
        <begin position="21"/>
        <end position="30"/>
    </location>
</feature>
<dbReference type="Proteomes" id="UP000308549">
    <property type="component" value="Unassembled WGS sequence"/>
</dbReference>
<evidence type="ECO:0000256" key="1">
    <source>
        <dbReference type="SAM" id="MobiDB-lite"/>
    </source>
</evidence>
<feature type="transmembrane region" description="Helical" evidence="2">
    <location>
        <begin position="69"/>
        <end position="89"/>
    </location>
</feature>
<keyword evidence="2" id="KW-0812">Transmembrane</keyword>
<dbReference type="AlphaFoldDB" id="A0A4U0TJR3"/>
<keyword evidence="4" id="KW-1185">Reference proteome</keyword>
<dbReference type="OrthoDB" id="5421757at2759"/>
<comment type="caution">
    <text evidence="3">The sequence shown here is derived from an EMBL/GenBank/DDBJ whole genome shotgun (WGS) entry which is preliminary data.</text>
</comment>
<evidence type="ECO:0000313" key="3">
    <source>
        <dbReference type="EMBL" id="TKA22088.1"/>
    </source>
</evidence>